<name>A0A4V2UN08_9FIRM</name>
<accession>A0A4V2UN08</accession>
<reference evidence="1 2" key="1">
    <citation type="submission" date="2019-03" db="EMBL/GenBank/DDBJ databases">
        <title>Genomic Encyclopedia of Type Strains, Phase IV (KMG-IV): sequencing the most valuable type-strain genomes for metagenomic binning, comparative biology and taxonomic classification.</title>
        <authorList>
            <person name="Goeker M."/>
        </authorList>
    </citation>
    <scope>NUCLEOTIDE SEQUENCE [LARGE SCALE GENOMIC DNA]</scope>
    <source>
        <strain evidence="1 2">DSM 103426</strain>
    </source>
</reference>
<dbReference type="EMBL" id="SLZV01000045">
    <property type="protein sequence ID" value="TCS60181.1"/>
    <property type="molecule type" value="Genomic_DNA"/>
</dbReference>
<dbReference type="AlphaFoldDB" id="A0A4V2UN08"/>
<sequence>MEKDMKEKKKILLVLVLALLALLAGRVTDWGEKKKEKEGYRISEDFDSTPAPPEKSVDRNMIHSLSNHPEDNYRLWEEDTEEMQITFQGYDENPEAFAWLSRPDWERFQTELKAYLSRKGMEAVTVVRLHPDSIQQINLYERNVYLDADYKTEDIDTMKMKAVCDTYKDDMRFAFFIQYGD</sequence>
<proteinExistence type="predicted"/>
<organism evidence="1 2">
    <name type="scientific">Faecalimonas umbilicata</name>
    <dbReference type="NCBI Taxonomy" id="1912855"/>
    <lineage>
        <taxon>Bacteria</taxon>
        <taxon>Bacillati</taxon>
        <taxon>Bacillota</taxon>
        <taxon>Clostridia</taxon>
        <taxon>Lachnospirales</taxon>
        <taxon>Lachnospiraceae</taxon>
        <taxon>Faecalimonas</taxon>
    </lineage>
</organism>
<evidence type="ECO:0000313" key="2">
    <source>
        <dbReference type="Proteomes" id="UP000294613"/>
    </source>
</evidence>
<dbReference type="Proteomes" id="UP000294613">
    <property type="component" value="Unassembled WGS sequence"/>
</dbReference>
<protein>
    <submittedName>
        <fullName evidence="1">Uncharacterized protein</fullName>
    </submittedName>
</protein>
<evidence type="ECO:0000313" key="1">
    <source>
        <dbReference type="EMBL" id="TCS60181.1"/>
    </source>
</evidence>
<gene>
    <name evidence="1" type="ORF">EDD74_14521</name>
</gene>
<comment type="caution">
    <text evidence="1">The sequence shown here is derived from an EMBL/GenBank/DDBJ whole genome shotgun (WGS) entry which is preliminary data.</text>
</comment>